<dbReference type="InterPro" id="IPR001268">
    <property type="entry name" value="NADH_UbQ_OxRdtase_30kDa_su"/>
</dbReference>
<dbReference type="InterPro" id="IPR020396">
    <property type="entry name" value="NADH_UbQ_OxRdtase_CS"/>
</dbReference>
<dbReference type="SUPFAM" id="SSF143243">
    <property type="entry name" value="Nqo5-like"/>
    <property type="match status" value="1"/>
</dbReference>
<dbReference type="Proteomes" id="UP000008914">
    <property type="component" value="Chromosome"/>
</dbReference>
<feature type="region of interest" description="Disordered" evidence="6">
    <location>
        <begin position="1"/>
        <end position="22"/>
    </location>
</feature>
<keyword evidence="5" id="KW-0479">Metal-binding</keyword>
<dbReference type="AlphaFoldDB" id="E6SBH8"/>
<feature type="binding site" evidence="5">
    <location>
        <position position="206"/>
    </location>
    <ligand>
        <name>Mg(2+)</name>
        <dbReference type="ChEBI" id="CHEBI:18420"/>
    </ligand>
</feature>
<keyword evidence="2" id="KW-0813">Transport</keyword>
<evidence type="ECO:0000313" key="10">
    <source>
        <dbReference type="Proteomes" id="UP000008914"/>
    </source>
</evidence>
<dbReference type="HOGENOM" id="CLU_015134_3_1_11"/>
<sequence length="516" mass="56708">MSEPDRPDTPPPTDFPAVESRHYHRRRQLEVTSDTLGTRTTELLDSGFRLGLVAAHEDEDRFRVVYLFLAGHPDRRVELVLTTDRDAPSVPTLAGLSFPAGRFEREMRDLYGIIPLDHPLPRRLVRHQHWPQGWYPMRRDAGAPPAFGSEDQPYPFATVQGPGVYEIPVGPIHAGLIEPGHFRFSVVGETILKLKARLWFVHRGIEKHAEGRTVSEALPLMERVAGDTSVGHALAFSLAVEEALDWAVPAPAQLIRAVLLELERLYNHITDIGALCNDVGQGLLNAHALTLRERLLRLNAETTGHRLLRGAIVPGGARLQTLPTAAAIDHIDAEADRIVTLALGHSVVRDRFTDTAVLPTDQARDLGTLGYVARASGLRIDARHDHPFTEATTRAQLVTKSEGDVMARFLMRAEEFHASALLVKDLLALVGGGDVPLGKLSPIAGQTSGVGLVEGWRGTIAHRIELAPDKTIRRLKIVDPSFLNWPAVPVSLTDTIVPDFPLTNKSFNLSYAGNDL</sequence>
<dbReference type="Gene3D" id="1.10.645.10">
    <property type="entry name" value="Cytochrome-c3 Hydrogenase, chain B"/>
    <property type="match status" value="1"/>
</dbReference>
<evidence type="ECO:0000259" key="8">
    <source>
        <dbReference type="Pfam" id="PF00346"/>
    </source>
</evidence>
<dbReference type="STRING" id="710696.Intca_3016"/>
<dbReference type="SUPFAM" id="SSF56762">
    <property type="entry name" value="HydB/Nqo4-like"/>
    <property type="match status" value="1"/>
</dbReference>
<dbReference type="Pfam" id="PF00346">
    <property type="entry name" value="Complex1_49kDa"/>
    <property type="match status" value="1"/>
</dbReference>
<dbReference type="Pfam" id="PF00374">
    <property type="entry name" value="NiFeSe_Hases"/>
    <property type="match status" value="1"/>
</dbReference>
<dbReference type="InterPro" id="IPR001501">
    <property type="entry name" value="Ni-dep_hyd_lsu"/>
</dbReference>
<dbReference type="EMBL" id="CP002343">
    <property type="protein sequence ID" value="ADU49506.1"/>
    <property type="molecule type" value="Genomic_DNA"/>
</dbReference>
<dbReference type="Gene3D" id="3.30.460.80">
    <property type="entry name" value="NADH:ubiquinone oxidoreductase, 30kDa subunit"/>
    <property type="match status" value="1"/>
</dbReference>
<dbReference type="GO" id="GO:0008137">
    <property type="term" value="F:NADH dehydrogenase (ubiquinone) activity"/>
    <property type="evidence" value="ECO:0007669"/>
    <property type="project" value="InterPro"/>
</dbReference>
<gene>
    <name evidence="9" type="ordered locus">Intca_3016</name>
</gene>
<evidence type="ECO:0000256" key="1">
    <source>
        <dbReference type="ARBA" id="ARBA00004202"/>
    </source>
</evidence>
<evidence type="ECO:0000256" key="6">
    <source>
        <dbReference type="SAM" id="MobiDB-lite"/>
    </source>
</evidence>
<feature type="domain" description="NADH:ubiquinone oxidoreductase 30kDa subunit" evidence="7">
    <location>
        <begin position="52"/>
        <end position="141"/>
    </location>
</feature>
<keyword evidence="5" id="KW-0460">Magnesium</keyword>
<evidence type="ECO:0000256" key="2">
    <source>
        <dbReference type="ARBA" id="ARBA00022448"/>
    </source>
</evidence>
<dbReference type="InterPro" id="IPR029014">
    <property type="entry name" value="NiFe-Hase_large"/>
</dbReference>
<dbReference type="RefSeq" id="WP_013493818.1">
    <property type="nucleotide sequence ID" value="NC_014830.1"/>
</dbReference>
<feature type="domain" description="NADH-quinone oxidoreductase subunit D" evidence="8">
    <location>
        <begin position="278"/>
        <end position="430"/>
    </location>
</feature>
<accession>E6SBH8</accession>
<evidence type="ECO:0000259" key="7">
    <source>
        <dbReference type="Pfam" id="PF00329"/>
    </source>
</evidence>
<feature type="binding site" evidence="5">
    <location>
        <position position="477"/>
    </location>
    <ligand>
        <name>Mg(2+)</name>
        <dbReference type="ChEBI" id="CHEBI:18420"/>
    </ligand>
</feature>
<dbReference type="Pfam" id="PF00329">
    <property type="entry name" value="Complex1_30kDa"/>
    <property type="match status" value="1"/>
</dbReference>
<dbReference type="InterPro" id="IPR037232">
    <property type="entry name" value="NADH_quin_OxRdtase_su_C/D-like"/>
</dbReference>
<evidence type="ECO:0000256" key="5">
    <source>
        <dbReference type="PIRSR" id="PIRSR601501-1"/>
    </source>
</evidence>
<protein>
    <submittedName>
        <fullName evidence="9">NADH dehydrogenase subunit C</fullName>
        <ecNumber evidence="9">1.6.5.3</ecNumber>
    </submittedName>
</protein>
<proteinExistence type="predicted"/>
<dbReference type="GO" id="GO:0016651">
    <property type="term" value="F:oxidoreductase activity, acting on NAD(P)H"/>
    <property type="evidence" value="ECO:0007669"/>
    <property type="project" value="InterPro"/>
</dbReference>
<dbReference type="InterPro" id="IPR001135">
    <property type="entry name" value="NADH_Q_OxRdtase_suD"/>
</dbReference>
<dbReference type="InterPro" id="IPR052197">
    <property type="entry name" value="ComplexI_49kDa-like"/>
</dbReference>
<dbReference type="PANTHER" id="PTHR43485">
    <property type="entry name" value="HYDROGENASE-4 COMPONENT G"/>
    <property type="match status" value="1"/>
</dbReference>
<dbReference type="KEGG" id="ica:Intca_3016"/>
<dbReference type="PROSITE" id="PS00542">
    <property type="entry name" value="COMPLEX1_30K"/>
    <property type="match status" value="1"/>
</dbReference>
<evidence type="ECO:0000256" key="3">
    <source>
        <dbReference type="ARBA" id="ARBA00023002"/>
    </source>
</evidence>
<reference evidence="9 10" key="1">
    <citation type="journal article" date="2010" name="Stand. Genomic Sci.">
        <title>Complete genome sequence of Intrasporangium calvum type strain (7 KIP).</title>
        <authorList>
            <person name="Del Rio T.G."/>
            <person name="Chertkov O."/>
            <person name="Yasawong M."/>
            <person name="Lucas S."/>
            <person name="Deshpande S."/>
            <person name="Cheng J.F."/>
            <person name="Detter C."/>
            <person name="Tapia R."/>
            <person name="Han C."/>
            <person name="Goodwin L."/>
            <person name="Pitluck S."/>
            <person name="Liolios K."/>
            <person name="Ivanova N."/>
            <person name="Mavromatis K."/>
            <person name="Pati A."/>
            <person name="Chen A."/>
            <person name="Palaniappan K."/>
            <person name="Land M."/>
            <person name="Hauser L."/>
            <person name="Chang Y.J."/>
            <person name="Jeffries C.D."/>
            <person name="Rohde M."/>
            <person name="Pukall R."/>
            <person name="Sikorski J."/>
            <person name="Goker M."/>
            <person name="Woyke T."/>
            <person name="Bristow J."/>
            <person name="Eisen J.A."/>
            <person name="Markowitz V."/>
            <person name="Hugenholtz P."/>
            <person name="Kyrpides N.C."/>
            <person name="Klenk H.P."/>
            <person name="Lapidus A."/>
        </authorList>
    </citation>
    <scope>NUCLEOTIDE SEQUENCE [LARGE SCALE GENOMIC DNA]</scope>
    <source>
        <strain evidence="10">ATCC 23552 / DSM 43043 / JCM 3097 / NBRC 12989 / 7 KIP</strain>
    </source>
</reference>
<dbReference type="eggNOG" id="COG3261">
    <property type="taxonomic scope" value="Bacteria"/>
</dbReference>
<evidence type="ECO:0000256" key="4">
    <source>
        <dbReference type="ARBA" id="ARBA00023027"/>
    </source>
</evidence>
<organism evidence="9 10">
    <name type="scientific">Intrasporangium calvum (strain ATCC 23552 / DSM 43043 / JCM 3097 / NBRC 12989 / NCIMB 10167 / NRRL B-3866 / 7 KIP)</name>
    <dbReference type="NCBI Taxonomy" id="710696"/>
    <lineage>
        <taxon>Bacteria</taxon>
        <taxon>Bacillati</taxon>
        <taxon>Actinomycetota</taxon>
        <taxon>Actinomycetes</taxon>
        <taxon>Micrococcales</taxon>
        <taxon>Intrasporangiaceae</taxon>
        <taxon>Intrasporangium</taxon>
    </lineage>
</organism>
<dbReference type="OrthoDB" id="3196856at2"/>
<dbReference type="PANTHER" id="PTHR43485:SF1">
    <property type="entry name" value="FORMATE HYDROGENLYASE SUBUNIT 5-RELATED"/>
    <property type="match status" value="1"/>
</dbReference>
<dbReference type="GO" id="GO:0051287">
    <property type="term" value="F:NAD binding"/>
    <property type="evidence" value="ECO:0007669"/>
    <property type="project" value="InterPro"/>
</dbReference>
<keyword evidence="10" id="KW-1185">Reference proteome</keyword>
<keyword evidence="3 9" id="KW-0560">Oxidoreductase</keyword>
<name>E6SBH8_INTC7</name>
<dbReference type="GO" id="GO:0016151">
    <property type="term" value="F:nickel cation binding"/>
    <property type="evidence" value="ECO:0007669"/>
    <property type="project" value="InterPro"/>
</dbReference>
<dbReference type="eggNOG" id="COG3262">
    <property type="taxonomic scope" value="Bacteria"/>
</dbReference>
<dbReference type="EC" id="1.6.5.3" evidence="9"/>
<dbReference type="GO" id="GO:0048038">
    <property type="term" value="F:quinone binding"/>
    <property type="evidence" value="ECO:0007669"/>
    <property type="project" value="InterPro"/>
</dbReference>
<keyword evidence="4" id="KW-0520">NAD</keyword>
<dbReference type="GO" id="GO:0005886">
    <property type="term" value="C:plasma membrane"/>
    <property type="evidence" value="ECO:0007669"/>
    <property type="project" value="UniProtKB-SubCell"/>
</dbReference>
<evidence type="ECO:0000313" key="9">
    <source>
        <dbReference type="EMBL" id="ADU49506.1"/>
    </source>
</evidence>
<comment type="subcellular location">
    <subcellularLocation>
        <location evidence="1">Cell membrane</location>
        <topology evidence="1">Peripheral membrane protein</topology>
    </subcellularLocation>
</comment>